<keyword evidence="7" id="KW-0732">Signal</keyword>
<evidence type="ECO:0000256" key="6">
    <source>
        <dbReference type="PROSITE-ProRule" id="PRU00433"/>
    </source>
</evidence>
<evidence type="ECO:0000256" key="5">
    <source>
        <dbReference type="ARBA" id="ARBA00023004"/>
    </source>
</evidence>
<protein>
    <submittedName>
        <fullName evidence="9">Cytochrome C oxidase, cbb3-type, subunit III</fullName>
    </submittedName>
</protein>
<dbReference type="InterPro" id="IPR036909">
    <property type="entry name" value="Cyt_c-like_dom_sf"/>
</dbReference>
<feature type="domain" description="Cytochrome c" evidence="8">
    <location>
        <begin position="21"/>
        <end position="104"/>
    </location>
</feature>
<evidence type="ECO:0000313" key="9">
    <source>
        <dbReference type="EMBL" id="SFS18160.1"/>
    </source>
</evidence>
<dbReference type="EMBL" id="FOZL01000001">
    <property type="protein sequence ID" value="SFS18160.1"/>
    <property type="molecule type" value="Genomic_DNA"/>
</dbReference>
<evidence type="ECO:0000313" key="10">
    <source>
        <dbReference type="Proteomes" id="UP000199024"/>
    </source>
</evidence>
<feature type="signal peptide" evidence="7">
    <location>
        <begin position="1"/>
        <end position="23"/>
    </location>
</feature>
<keyword evidence="10" id="KW-1185">Reference proteome</keyword>
<name>A0A1I6MR12_9BACT</name>
<dbReference type="GO" id="GO:0020037">
    <property type="term" value="F:heme binding"/>
    <property type="evidence" value="ECO:0007669"/>
    <property type="project" value="InterPro"/>
</dbReference>
<evidence type="ECO:0000256" key="4">
    <source>
        <dbReference type="ARBA" id="ARBA00022982"/>
    </source>
</evidence>
<dbReference type="PRINTS" id="PR00605">
    <property type="entry name" value="CYTCHROMECIC"/>
</dbReference>
<dbReference type="Gene3D" id="1.10.760.10">
    <property type="entry name" value="Cytochrome c-like domain"/>
    <property type="match status" value="1"/>
</dbReference>
<dbReference type="InterPro" id="IPR009056">
    <property type="entry name" value="Cyt_c-like_dom"/>
</dbReference>
<dbReference type="STRING" id="474950.SAMN05421771_3363"/>
<accession>A0A1I6MR12</accession>
<dbReference type="SUPFAM" id="SSF46626">
    <property type="entry name" value="Cytochrome c"/>
    <property type="match status" value="1"/>
</dbReference>
<dbReference type="InterPro" id="IPR008168">
    <property type="entry name" value="Cyt_C_IC"/>
</dbReference>
<evidence type="ECO:0000256" key="2">
    <source>
        <dbReference type="ARBA" id="ARBA00022617"/>
    </source>
</evidence>
<feature type="chain" id="PRO_5011768392" evidence="7">
    <location>
        <begin position="24"/>
        <end position="105"/>
    </location>
</feature>
<dbReference type="GO" id="GO:0005506">
    <property type="term" value="F:iron ion binding"/>
    <property type="evidence" value="ECO:0007669"/>
    <property type="project" value="InterPro"/>
</dbReference>
<reference evidence="9 10" key="1">
    <citation type="submission" date="2016-10" db="EMBL/GenBank/DDBJ databases">
        <authorList>
            <person name="de Groot N.N."/>
        </authorList>
    </citation>
    <scope>NUCLEOTIDE SEQUENCE [LARGE SCALE GENOMIC DNA]</scope>
    <source>
        <strain evidence="9 10">DSM 21001</strain>
    </source>
</reference>
<evidence type="ECO:0000259" key="8">
    <source>
        <dbReference type="PROSITE" id="PS51007"/>
    </source>
</evidence>
<evidence type="ECO:0000256" key="1">
    <source>
        <dbReference type="ARBA" id="ARBA00022448"/>
    </source>
</evidence>
<dbReference type="AlphaFoldDB" id="A0A1I6MR12"/>
<evidence type="ECO:0000256" key="7">
    <source>
        <dbReference type="SAM" id="SignalP"/>
    </source>
</evidence>
<dbReference type="Proteomes" id="UP000199024">
    <property type="component" value="Unassembled WGS sequence"/>
</dbReference>
<organism evidence="9 10">
    <name type="scientific">Granulicella pectinivorans</name>
    <dbReference type="NCBI Taxonomy" id="474950"/>
    <lineage>
        <taxon>Bacteria</taxon>
        <taxon>Pseudomonadati</taxon>
        <taxon>Acidobacteriota</taxon>
        <taxon>Terriglobia</taxon>
        <taxon>Terriglobales</taxon>
        <taxon>Acidobacteriaceae</taxon>
        <taxon>Granulicella</taxon>
    </lineage>
</organism>
<dbReference type="GO" id="GO:0009055">
    <property type="term" value="F:electron transfer activity"/>
    <property type="evidence" value="ECO:0007669"/>
    <property type="project" value="InterPro"/>
</dbReference>
<dbReference type="Pfam" id="PF13442">
    <property type="entry name" value="Cytochrome_CBB3"/>
    <property type="match status" value="1"/>
</dbReference>
<keyword evidence="1" id="KW-0813">Transport</keyword>
<keyword evidence="5 6" id="KW-0408">Iron</keyword>
<evidence type="ECO:0000256" key="3">
    <source>
        <dbReference type="ARBA" id="ARBA00022723"/>
    </source>
</evidence>
<keyword evidence="3 6" id="KW-0479">Metal-binding</keyword>
<dbReference type="PROSITE" id="PS51007">
    <property type="entry name" value="CYTC"/>
    <property type="match status" value="1"/>
</dbReference>
<gene>
    <name evidence="9" type="ORF">SAMN05421771_3363</name>
</gene>
<keyword evidence="4" id="KW-0249">Electron transport</keyword>
<sequence>MGRYLVAAAITIMSASGTIAAHAQTGAETYKAKCMMCHAVDGSASTPAGKAMKAIPFSSPDLVKASDADLIAATTNGKGKMPAYTSKLTAPQIKDVVAYIRTLQK</sequence>
<proteinExistence type="predicted"/>
<keyword evidence="2 6" id="KW-0349">Heme</keyword>